<dbReference type="SMART" id="SM00409">
    <property type="entry name" value="IG"/>
    <property type="match status" value="1"/>
</dbReference>
<dbReference type="PANTHER" id="PTHR23266">
    <property type="entry name" value="IMMUNOGLOBULIN HEAVY CHAIN"/>
    <property type="match status" value="1"/>
</dbReference>
<dbReference type="FunFam" id="2.60.40.10:FF:002198">
    <property type="entry name" value="Immunoglobulin heavy variable 5-2"/>
    <property type="match status" value="1"/>
</dbReference>
<dbReference type="InterPro" id="IPR007110">
    <property type="entry name" value="Ig-like_dom"/>
</dbReference>
<evidence type="ECO:0000313" key="6">
    <source>
        <dbReference type="Proteomes" id="UP000694521"/>
    </source>
</evidence>
<dbReference type="Pfam" id="PF07686">
    <property type="entry name" value="V-set"/>
    <property type="match status" value="1"/>
</dbReference>
<keyword evidence="1" id="KW-0391">Immunity</keyword>
<evidence type="ECO:0000259" key="4">
    <source>
        <dbReference type="PROSITE" id="PS50835"/>
    </source>
</evidence>
<evidence type="ECO:0000313" key="5">
    <source>
        <dbReference type="Ensembl" id="ENSACDP00005015377.1"/>
    </source>
</evidence>
<dbReference type="SUPFAM" id="SSF48726">
    <property type="entry name" value="Immunoglobulin"/>
    <property type="match status" value="1"/>
</dbReference>
<dbReference type="PROSITE" id="PS50835">
    <property type="entry name" value="IG_LIKE"/>
    <property type="match status" value="1"/>
</dbReference>
<reference evidence="5" key="2">
    <citation type="submission" date="2025-09" db="UniProtKB">
        <authorList>
            <consortium name="Ensembl"/>
        </authorList>
    </citation>
    <scope>IDENTIFICATION</scope>
</reference>
<dbReference type="Gene3D" id="2.60.40.10">
    <property type="entry name" value="Immunoglobulins"/>
    <property type="match status" value="1"/>
</dbReference>
<dbReference type="Proteomes" id="UP000694521">
    <property type="component" value="Unplaced"/>
</dbReference>
<evidence type="ECO:0000256" key="2">
    <source>
        <dbReference type="ARBA" id="ARBA00023130"/>
    </source>
</evidence>
<dbReference type="GO" id="GO:0002250">
    <property type="term" value="P:adaptive immune response"/>
    <property type="evidence" value="ECO:0007669"/>
    <property type="project" value="UniProtKB-KW"/>
</dbReference>
<feature type="domain" description="Ig-like" evidence="4">
    <location>
        <begin position="63"/>
        <end position="163"/>
    </location>
</feature>
<dbReference type="InterPro" id="IPR003599">
    <property type="entry name" value="Ig_sub"/>
</dbReference>
<name>A0A8B9E572_ANSCY</name>
<sequence length="197" mass="20991">MEMLLLWTHFFLPKHMNILALYGTFLQRPPQNGLNLPRFGSGWAFLCSPSDGRAVTLLLQVPPGLRAAETLDESGGGLVKPGGSLTLVCKGSGYTFSSFGMNWVRQAPGKALEYVASIDNTGSTTVYASAVKGRFTISRNDGQSTLTLQMNSLKAEDTATYYCAKRAYTGGGTAEDIDGAAGARGRGELCWGLSLGH</sequence>
<dbReference type="InterPro" id="IPR013106">
    <property type="entry name" value="Ig_V-set"/>
</dbReference>
<dbReference type="GO" id="GO:0005576">
    <property type="term" value="C:extracellular region"/>
    <property type="evidence" value="ECO:0007669"/>
    <property type="project" value="UniProtKB-ARBA"/>
</dbReference>
<keyword evidence="3" id="KW-1280">Immunoglobulin</keyword>
<dbReference type="SMART" id="SM00406">
    <property type="entry name" value="IGv"/>
    <property type="match status" value="1"/>
</dbReference>
<evidence type="ECO:0000256" key="3">
    <source>
        <dbReference type="ARBA" id="ARBA00043265"/>
    </source>
</evidence>
<protein>
    <recommendedName>
        <fullName evidence="4">Ig-like domain-containing protein</fullName>
    </recommendedName>
</protein>
<evidence type="ECO:0000256" key="1">
    <source>
        <dbReference type="ARBA" id="ARBA00022859"/>
    </source>
</evidence>
<dbReference type="InterPro" id="IPR013783">
    <property type="entry name" value="Ig-like_fold"/>
</dbReference>
<organism evidence="5 6">
    <name type="scientific">Anser cygnoides</name>
    <name type="common">Swan goose</name>
    <dbReference type="NCBI Taxonomy" id="8845"/>
    <lineage>
        <taxon>Eukaryota</taxon>
        <taxon>Metazoa</taxon>
        <taxon>Chordata</taxon>
        <taxon>Craniata</taxon>
        <taxon>Vertebrata</taxon>
        <taxon>Euteleostomi</taxon>
        <taxon>Archelosauria</taxon>
        <taxon>Archosauria</taxon>
        <taxon>Dinosauria</taxon>
        <taxon>Saurischia</taxon>
        <taxon>Theropoda</taxon>
        <taxon>Coelurosauria</taxon>
        <taxon>Aves</taxon>
        <taxon>Neognathae</taxon>
        <taxon>Galloanserae</taxon>
        <taxon>Anseriformes</taxon>
        <taxon>Anatidae</taxon>
        <taxon>Anserinae</taxon>
        <taxon>Anser</taxon>
    </lineage>
</organism>
<dbReference type="InterPro" id="IPR036179">
    <property type="entry name" value="Ig-like_dom_sf"/>
</dbReference>
<dbReference type="Ensembl" id="ENSACDT00005018503.1">
    <property type="protein sequence ID" value="ENSACDP00005015377.1"/>
    <property type="gene ID" value="ENSACDG00005011252.1"/>
</dbReference>
<reference evidence="5" key="1">
    <citation type="submission" date="2025-08" db="UniProtKB">
        <authorList>
            <consortium name="Ensembl"/>
        </authorList>
    </citation>
    <scope>IDENTIFICATION</scope>
</reference>
<dbReference type="AlphaFoldDB" id="A0A8B9E572"/>
<keyword evidence="2" id="KW-1064">Adaptive immunity</keyword>
<accession>A0A8B9E572</accession>
<dbReference type="InterPro" id="IPR050199">
    <property type="entry name" value="IgHV"/>
</dbReference>
<dbReference type="GO" id="GO:0019814">
    <property type="term" value="C:immunoglobulin complex"/>
    <property type="evidence" value="ECO:0007669"/>
    <property type="project" value="UniProtKB-KW"/>
</dbReference>
<keyword evidence="6" id="KW-1185">Reference proteome</keyword>
<proteinExistence type="predicted"/>